<evidence type="ECO:0000259" key="1">
    <source>
        <dbReference type="Pfam" id="PF14302"/>
    </source>
</evidence>
<evidence type="ECO:0000313" key="3">
    <source>
        <dbReference type="EMBL" id="MDB9223247.1"/>
    </source>
</evidence>
<proteinExistence type="predicted"/>
<reference evidence="3" key="2">
    <citation type="submission" date="2023-01" db="EMBL/GenBank/DDBJ databases">
        <title>Human gut microbiome strain richness.</title>
        <authorList>
            <person name="Chen-Liaw A."/>
        </authorList>
    </citation>
    <scope>NUCLEOTIDE SEQUENCE</scope>
    <source>
        <strain evidence="3">RTP21484st1_B7_RTP21484_190118</strain>
    </source>
</reference>
<dbReference type="Proteomes" id="UP001199750">
    <property type="component" value="Unassembled WGS sequence"/>
</dbReference>
<comment type="caution">
    <text evidence="2">The sequence shown here is derived from an EMBL/GenBank/DDBJ whole genome shotgun (WGS) entry which is preliminary data.</text>
</comment>
<dbReference type="PROSITE" id="PS51257">
    <property type="entry name" value="PROKAR_LIPOPROTEIN"/>
    <property type="match status" value="1"/>
</dbReference>
<dbReference type="EMBL" id="JAKNDN010000031">
    <property type="protein sequence ID" value="MCG4961189.1"/>
    <property type="molecule type" value="Genomic_DNA"/>
</dbReference>
<dbReference type="RefSeq" id="WP_118121796.1">
    <property type="nucleotide sequence ID" value="NZ_JABWDG010000028.1"/>
</dbReference>
<feature type="domain" description="DUF4377" evidence="1">
    <location>
        <begin position="52"/>
        <end position="118"/>
    </location>
</feature>
<name>A0AAW5CAE7_9BACT</name>
<protein>
    <submittedName>
        <fullName evidence="2">DUF4377 domain-containing protein</fullName>
    </submittedName>
</protein>
<dbReference type="Pfam" id="PF14302">
    <property type="entry name" value="DUF4377"/>
    <property type="match status" value="1"/>
</dbReference>
<organism evidence="2 4">
    <name type="scientific">Odoribacter splanchnicus</name>
    <dbReference type="NCBI Taxonomy" id="28118"/>
    <lineage>
        <taxon>Bacteria</taxon>
        <taxon>Pseudomonadati</taxon>
        <taxon>Bacteroidota</taxon>
        <taxon>Bacteroidia</taxon>
        <taxon>Bacteroidales</taxon>
        <taxon>Odoribacteraceae</taxon>
        <taxon>Odoribacter</taxon>
    </lineage>
</organism>
<reference evidence="2" key="1">
    <citation type="submission" date="2022-01" db="EMBL/GenBank/DDBJ databases">
        <title>Collection of gut derived symbiotic bacterial strains cultured from healthy donors.</title>
        <authorList>
            <person name="Lin H."/>
            <person name="Kohout C."/>
            <person name="Waligurski E."/>
            <person name="Pamer E.G."/>
        </authorList>
    </citation>
    <scope>NUCLEOTIDE SEQUENCE</scope>
    <source>
        <strain evidence="2">DFI.1.149</strain>
    </source>
</reference>
<dbReference type="EMBL" id="JAQMRD010000010">
    <property type="protein sequence ID" value="MDB9223247.1"/>
    <property type="molecule type" value="Genomic_DNA"/>
</dbReference>
<gene>
    <name evidence="2" type="ORF">L0P03_15225</name>
    <name evidence="3" type="ORF">PN645_09550</name>
</gene>
<accession>A0AAW5CAE7</accession>
<dbReference type="AlphaFoldDB" id="A0AAW5CAE7"/>
<dbReference type="InterPro" id="IPR025485">
    <property type="entry name" value="DUF4377"/>
</dbReference>
<evidence type="ECO:0000313" key="2">
    <source>
        <dbReference type="EMBL" id="MCG4961189.1"/>
    </source>
</evidence>
<evidence type="ECO:0000313" key="4">
    <source>
        <dbReference type="Proteomes" id="UP001199750"/>
    </source>
</evidence>
<sequence>MRNQIISFLFIACLFISACSNDDDRDVRKVTDYKEYTLTVASKKLPGVVTSCGNSTLTDVYAVKNESQSEWQPLGNITKFDYEPGYEYQIRISATSYLDRNMGEPAWTEYKLLEVLSKERKDSKDLPVDFIPDWYEDD</sequence>
<dbReference type="Proteomes" id="UP001212263">
    <property type="component" value="Unassembled WGS sequence"/>
</dbReference>